<dbReference type="EMBL" id="JBJUIK010000014">
    <property type="protein sequence ID" value="KAL3504460.1"/>
    <property type="molecule type" value="Genomic_DNA"/>
</dbReference>
<reference evidence="1 2" key="1">
    <citation type="submission" date="2024-11" db="EMBL/GenBank/DDBJ databases">
        <title>A near-complete genome assembly of Cinchona calisaya.</title>
        <authorList>
            <person name="Lian D.C."/>
            <person name="Zhao X.W."/>
            <person name="Wei L."/>
        </authorList>
    </citation>
    <scope>NUCLEOTIDE SEQUENCE [LARGE SCALE GENOMIC DNA]</scope>
    <source>
        <tissue evidence="1">Nenye</tissue>
    </source>
</reference>
<protein>
    <submittedName>
        <fullName evidence="1">Uncharacterized protein</fullName>
    </submittedName>
</protein>
<evidence type="ECO:0000313" key="2">
    <source>
        <dbReference type="Proteomes" id="UP001630127"/>
    </source>
</evidence>
<accession>A0ABD2YF25</accession>
<organism evidence="1 2">
    <name type="scientific">Cinchona calisaya</name>
    <dbReference type="NCBI Taxonomy" id="153742"/>
    <lineage>
        <taxon>Eukaryota</taxon>
        <taxon>Viridiplantae</taxon>
        <taxon>Streptophyta</taxon>
        <taxon>Embryophyta</taxon>
        <taxon>Tracheophyta</taxon>
        <taxon>Spermatophyta</taxon>
        <taxon>Magnoliopsida</taxon>
        <taxon>eudicotyledons</taxon>
        <taxon>Gunneridae</taxon>
        <taxon>Pentapetalae</taxon>
        <taxon>asterids</taxon>
        <taxon>lamiids</taxon>
        <taxon>Gentianales</taxon>
        <taxon>Rubiaceae</taxon>
        <taxon>Cinchonoideae</taxon>
        <taxon>Cinchoneae</taxon>
        <taxon>Cinchona</taxon>
    </lineage>
</organism>
<comment type="caution">
    <text evidence="1">The sequence shown here is derived from an EMBL/GenBank/DDBJ whole genome shotgun (WGS) entry which is preliminary data.</text>
</comment>
<proteinExistence type="predicted"/>
<keyword evidence="2" id="KW-1185">Reference proteome</keyword>
<gene>
    <name evidence="1" type="ORF">ACH5RR_034301</name>
</gene>
<dbReference type="AlphaFoldDB" id="A0ABD2YF25"/>
<evidence type="ECO:0000313" key="1">
    <source>
        <dbReference type="EMBL" id="KAL3504460.1"/>
    </source>
</evidence>
<name>A0ABD2YF25_9GENT</name>
<dbReference type="Proteomes" id="UP001630127">
    <property type="component" value="Unassembled WGS sequence"/>
</dbReference>
<sequence>MELLKAEFFKSVSSSLHALVCGGELQPHKFARQFGFCQDLPDEHSEEFPALVLERNGSKTLTELFLSFVNDSTSGSVLGSKVDAEAIAMDEGTNSRKICALQEVQDEIPTDDHPSRHPS</sequence>